<dbReference type="Pfam" id="PF03466">
    <property type="entry name" value="LysR_substrate"/>
    <property type="match status" value="1"/>
</dbReference>
<dbReference type="InterPro" id="IPR005119">
    <property type="entry name" value="LysR_subst-bd"/>
</dbReference>
<evidence type="ECO:0000256" key="4">
    <source>
        <dbReference type="ARBA" id="ARBA00023163"/>
    </source>
</evidence>
<dbReference type="Pfam" id="PF00126">
    <property type="entry name" value="HTH_1"/>
    <property type="match status" value="1"/>
</dbReference>
<evidence type="ECO:0000313" key="6">
    <source>
        <dbReference type="EMBL" id="WOB07810.1"/>
    </source>
</evidence>
<dbReference type="EMBL" id="CP136336">
    <property type="protein sequence ID" value="WOB07810.1"/>
    <property type="molecule type" value="Genomic_DNA"/>
</dbReference>
<dbReference type="Gene3D" id="3.40.190.10">
    <property type="entry name" value="Periplasmic binding protein-like II"/>
    <property type="match status" value="2"/>
</dbReference>
<protein>
    <submittedName>
        <fullName evidence="6">LysR substrate-binding domain-containing protein</fullName>
    </submittedName>
</protein>
<evidence type="ECO:0000256" key="2">
    <source>
        <dbReference type="ARBA" id="ARBA00023015"/>
    </source>
</evidence>
<dbReference type="InterPro" id="IPR036388">
    <property type="entry name" value="WH-like_DNA-bd_sf"/>
</dbReference>
<evidence type="ECO:0000313" key="7">
    <source>
        <dbReference type="Proteomes" id="UP001303946"/>
    </source>
</evidence>
<dbReference type="InterPro" id="IPR058163">
    <property type="entry name" value="LysR-type_TF_proteobact-type"/>
</dbReference>
<keyword evidence="3" id="KW-0238">DNA-binding</keyword>
<evidence type="ECO:0000256" key="1">
    <source>
        <dbReference type="ARBA" id="ARBA00009437"/>
    </source>
</evidence>
<dbReference type="Gene3D" id="1.10.10.10">
    <property type="entry name" value="Winged helix-like DNA-binding domain superfamily/Winged helix DNA-binding domain"/>
    <property type="match status" value="1"/>
</dbReference>
<dbReference type="PRINTS" id="PR00039">
    <property type="entry name" value="HTHLYSR"/>
</dbReference>
<accession>A0ABZ0CS58</accession>
<dbReference type="PANTHER" id="PTHR30537:SF74">
    <property type="entry name" value="HTH-TYPE TRANSCRIPTIONAL REGULATOR TRPI"/>
    <property type="match status" value="1"/>
</dbReference>
<reference evidence="6 7" key="1">
    <citation type="submission" date="2023-10" db="EMBL/GenBank/DDBJ databases">
        <title>Bacteria for the degradation of biodegradable plastic PBAT(Polybutylene adipate terephthalate).</title>
        <authorList>
            <person name="Weon H.-Y."/>
            <person name="Yeon J."/>
        </authorList>
    </citation>
    <scope>NUCLEOTIDE SEQUENCE [LARGE SCALE GENOMIC DNA]</scope>
    <source>
        <strain evidence="6 7">SBD 7-3</strain>
    </source>
</reference>
<proteinExistence type="inferred from homology"/>
<keyword evidence="4" id="KW-0804">Transcription</keyword>
<dbReference type="CDD" id="cd08432">
    <property type="entry name" value="PBP2_GcdR_TrpI_HvrB_AmpR_like"/>
    <property type="match status" value="1"/>
</dbReference>
<sequence length="318" mass="35791">MNNLRRRPLAVGPIRTFEAVARHLSFRAAADELSLTQSAVSRQIQSLEEDLGATLFTRGTRKVELTSDGAIFLRALAPSLTRIDGAVQQIRQAQGRRVVSVNTFASFASMWLIPQMEAFQREHPEIDIRVQATDQLANPLDPEFDLILRYTGRHNAPGDAQRLFGEVITPVISPWLAEQIRQGASPPLSKPEDLAHYTVTEEDDPRPTAEFLSWRYWLAQQGAAKVVPRRWLYLNYTYQHIQAAMAGQGVALARLGLVAEQLQRGDLVEPFGPKGRVATPQTYWLITTPQARARQEVDEFCRWVEQRAAQTRAALGER</sequence>
<dbReference type="InterPro" id="IPR036390">
    <property type="entry name" value="WH_DNA-bd_sf"/>
</dbReference>
<comment type="similarity">
    <text evidence="1">Belongs to the LysR transcriptional regulatory family.</text>
</comment>
<keyword evidence="2" id="KW-0805">Transcription regulation</keyword>
<keyword evidence="7" id="KW-1185">Reference proteome</keyword>
<dbReference type="SUPFAM" id="SSF53850">
    <property type="entry name" value="Periplasmic binding protein-like II"/>
    <property type="match status" value="1"/>
</dbReference>
<dbReference type="InterPro" id="IPR000847">
    <property type="entry name" value="LysR_HTH_N"/>
</dbReference>
<dbReference type="SUPFAM" id="SSF46785">
    <property type="entry name" value="Winged helix' DNA-binding domain"/>
    <property type="match status" value="1"/>
</dbReference>
<dbReference type="RefSeq" id="WP_316700465.1">
    <property type="nucleotide sequence ID" value="NZ_CP136336.1"/>
</dbReference>
<evidence type="ECO:0000259" key="5">
    <source>
        <dbReference type="PROSITE" id="PS50931"/>
    </source>
</evidence>
<name>A0ABZ0CS58_9BURK</name>
<dbReference type="Proteomes" id="UP001303946">
    <property type="component" value="Chromosome"/>
</dbReference>
<gene>
    <name evidence="6" type="ORF">RXV79_23240</name>
</gene>
<evidence type="ECO:0000256" key="3">
    <source>
        <dbReference type="ARBA" id="ARBA00023125"/>
    </source>
</evidence>
<dbReference type="PANTHER" id="PTHR30537">
    <property type="entry name" value="HTH-TYPE TRANSCRIPTIONAL REGULATOR"/>
    <property type="match status" value="1"/>
</dbReference>
<organism evidence="6 7">
    <name type="scientific">Piscinibacter gummiphilus</name>
    <dbReference type="NCBI Taxonomy" id="946333"/>
    <lineage>
        <taxon>Bacteria</taxon>
        <taxon>Pseudomonadati</taxon>
        <taxon>Pseudomonadota</taxon>
        <taxon>Betaproteobacteria</taxon>
        <taxon>Burkholderiales</taxon>
        <taxon>Sphaerotilaceae</taxon>
        <taxon>Piscinibacter</taxon>
    </lineage>
</organism>
<feature type="domain" description="HTH lysR-type" evidence="5">
    <location>
        <begin position="14"/>
        <end position="66"/>
    </location>
</feature>
<dbReference type="PROSITE" id="PS50931">
    <property type="entry name" value="HTH_LYSR"/>
    <property type="match status" value="1"/>
</dbReference>